<dbReference type="AlphaFoldDB" id="A0A6S6TP19"/>
<evidence type="ECO:0000256" key="15">
    <source>
        <dbReference type="ARBA" id="ARBA00048238"/>
    </source>
</evidence>
<dbReference type="NCBIfam" id="TIGR00197">
    <property type="entry name" value="yjeF_nterm"/>
    <property type="match status" value="1"/>
</dbReference>
<evidence type="ECO:0000256" key="17">
    <source>
        <dbReference type="HAMAP-Rule" id="MF_01965"/>
    </source>
</evidence>
<feature type="binding site" evidence="18">
    <location>
        <begin position="135"/>
        <end position="141"/>
    </location>
    <ligand>
        <name>(6S)-NADPHX</name>
        <dbReference type="ChEBI" id="CHEBI:64076"/>
    </ligand>
</feature>
<evidence type="ECO:0000256" key="11">
    <source>
        <dbReference type="ARBA" id="ARBA00023235"/>
    </source>
</evidence>
<feature type="binding site" evidence="18">
    <location>
        <position position="167"/>
    </location>
    <ligand>
        <name>K(+)</name>
        <dbReference type="ChEBI" id="CHEBI:29103"/>
    </ligand>
</feature>
<dbReference type="Pfam" id="PF03853">
    <property type="entry name" value="YjeF_N"/>
    <property type="match status" value="1"/>
</dbReference>
<dbReference type="CDD" id="cd01171">
    <property type="entry name" value="YXKO-related"/>
    <property type="match status" value="1"/>
</dbReference>
<dbReference type="EMBL" id="CACVAQ010000260">
    <property type="protein sequence ID" value="CAA6818068.1"/>
    <property type="molecule type" value="Genomic_DNA"/>
</dbReference>
<keyword evidence="7 17" id="KW-0067">ATP-binding</keyword>
<keyword evidence="13" id="KW-0511">Multifunctional enzyme</keyword>
<evidence type="ECO:0000259" key="21">
    <source>
        <dbReference type="PROSITE" id="PS51385"/>
    </source>
</evidence>
<comment type="function">
    <text evidence="18">Catalyzes the epimerization of the S- and R-forms of NAD(P)HX, a damaged form of NAD(P)H that is a result of enzymatic or heat-dependent hydration. This is a prerequisite for the S-specific NAD(P)H-hydrate dehydratase to allow the repair of both epimers of NAD(P)HX.</text>
</comment>
<comment type="similarity">
    <text evidence="18">Belongs to the NnrE/AIBP family.</text>
</comment>
<comment type="cofactor">
    <cofactor evidence="17">
        <name>Mg(2+)</name>
        <dbReference type="ChEBI" id="CHEBI:18420"/>
    </cofactor>
</comment>
<dbReference type="PROSITE" id="PS51383">
    <property type="entry name" value="YJEF_C_3"/>
    <property type="match status" value="1"/>
</dbReference>
<dbReference type="EC" id="4.2.1.136" evidence="19"/>
<comment type="catalytic activity">
    <reaction evidence="16 17 19">
        <text>(6S)-NADPHX + ADP = AMP + phosphate + NADPH + H(+)</text>
        <dbReference type="Rhea" id="RHEA:32235"/>
        <dbReference type="ChEBI" id="CHEBI:15378"/>
        <dbReference type="ChEBI" id="CHEBI:43474"/>
        <dbReference type="ChEBI" id="CHEBI:57783"/>
        <dbReference type="ChEBI" id="CHEBI:64076"/>
        <dbReference type="ChEBI" id="CHEBI:456215"/>
        <dbReference type="ChEBI" id="CHEBI:456216"/>
        <dbReference type="EC" id="4.2.1.136"/>
    </reaction>
</comment>
<dbReference type="SUPFAM" id="SSF53613">
    <property type="entry name" value="Ribokinase-like"/>
    <property type="match status" value="1"/>
</dbReference>
<dbReference type="Gene3D" id="3.40.50.10260">
    <property type="entry name" value="YjeF N-terminal domain"/>
    <property type="match status" value="1"/>
</dbReference>
<evidence type="ECO:0000256" key="13">
    <source>
        <dbReference type="ARBA" id="ARBA00023268"/>
    </source>
</evidence>
<dbReference type="PIRSF" id="PIRSF017184">
    <property type="entry name" value="Nnr"/>
    <property type="match status" value="1"/>
</dbReference>
<comment type="subunit">
    <text evidence="17">Homotetramer.</text>
</comment>
<dbReference type="HAMAP" id="MF_01965">
    <property type="entry name" value="NADHX_dehydratase"/>
    <property type="match status" value="1"/>
</dbReference>
<evidence type="ECO:0000313" key="22">
    <source>
        <dbReference type="EMBL" id="CAA6818068.1"/>
    </source>
</evidence>
<dbReference type="PANTHER" id="PTHR12592:SF0">
    <property type="entry name" value="ATP-DEPENDENT (S)-NAD(P)H-HYDRATE DEHYDRATASE"/>
    <property type="match status" value="1"/>
</dbReference>
<dbReference type="PROSITE" id="PS01050">
    <property type="entry name" value="YJEF_C_2"/>
    <property type="match status" value="1"/>
</dbReference>
<feature type="binding site" evidence="18">
    <location>
        <position position="60"/>
    </location>
    <ligand>
        <name>K(+)</name>
        <dbReference type="ChEBI" id="CHEBI:29103"/>
    </ligand>
</feature>
<dbReference type="GO" id="GO:0046496">
    <property type="term" value="P:nicotinamide nucleotide metabolic process"/>
    <property type="evidence" value="ECO:0007669"/>
    <property type="project" value="UniProtKB-UniRule"/>
</dbReference>
<feature type="binding site" evidence="17">
    <location>
        <position position="379"/>
    </location>
    <ligand>
        <name>(6S)-NADPHX</name>
        <dbReference type="ChEBI" id="CHEBI:64076"/>
    </ligand>
</feature>
<evidence type="ECO:0000256" key="2">
    <source>
        <dbReference type="ARBA" id="ARBA00000909"/>
    </source>
</evidence>
<evidence type="ECO:0000256" key="19">
    <source>
        <dbReference type="PIRNR" id="PIRNR017184"/>
    </source>
</evidence>
<feature type="binding site" evidence="17">
    <location>
        <position position="265"/>
    </location>
    <ligand>
        <name>(6S)-NADPHX</name>
        <dbReference type="ChEBI" id="CHEBI:64076"/>
    </ligand>
</feature>
<evidence type="ECO:0000259" key="20">
    <source>
        <dbReference type="PROSITE" id="PS51383"/>
    </source>
</evidence>
<dbReference type="GO" id="GO:0005524">
    <property type="term" value="F:ATP binding"/>
    <property type="evidence" value="ECO:0007669"/>
    <property type="project" value="UniProtKB-UniRule"/>
</dbReference>
<comment type="cofactor">
    <cofactor evidence="18 19">
        <name>K(+)</name>
        <dbReference type="ChEBI" id="CHEBI:29103"/>
    </cofactor>
    <text evidence="18 19">Binds 1 potassium ion per subunit.</text>
</comment>
<dbReference type="EC" id="5.1.99.6" evidence="19"/>
<accession>A0A6S6TP19</accession>
<dbReference type="PANTHER" id="PTHR12592">
    <property type="entry name" value="ATP-DEPENDENT (S)-NAD(P)H-HYDRATE DEHYDRATASE FAMILY MEMBER"/>
    <property type="match status" value="1"/>
</dbReference>
<dbReference type="Pfam" id="PF01256">
    <property type="entry name" value="Carb_kinase"/>
    <property type="match status" value="1"/>
</dbReference>
<dbReference type="InterPro" id="IPR017953">
    <property type="entry name" value="Carbohydrate_kinase_pred_CS"/>
</dbReference>
<dbReference type="InterPro" id="IPR004443">
    <property type="entry name" value="YjeF_N_dom"/>
</dbReference>
<gene>
    <name evidence="17" type="primary">nnrD</name>
    <name evidence="18" type="synonym">nnrE</name>
    <name evidence="22" type="ORF">HELGO_WM43432</name>
</gene>
<comment type="function">
    <text evidence="17">Catalyzes the dehydration of the S-form of NAD(P)HX at the expense of ADP, which is converted to AMP. Together with NAD(P)HX epimerase, which catalyzes the epimerization of the S- and R-forms, the enzyme allows the repair of both epimers of NAD(P)HX, a damaged form of NAD(P)H that is a result of enzymatic or heat-dependent hydration.</text>
</comment>
<evidence type="ECO:0000256" key="5">
    <source>
        <dbReference type="ARBA" id="ARBA00022723"/>
    </source>
</evidence>
<evidence type="ECO:0000256" key="9">
    <source>
        <dbReference type="ARBA" id="ARBA00022958"/>
    </source>
</evidence>
<feature type="binding site" evidence="17">
    <location>
        <begin position="414"/>
        <end position="418"/>
    </location>
    <ligand>
        <name>AMP</name>
        <dbReference type="ChEBI" id="CHEBI:456215"/>
    </ligand>
</feature>
<organism evidence="22">
    <name type="scientific">uncultured Aureispira sp</name>
    <dbReference type="NCBI Taxonomy" id="1331704"/>
    <lineage>
        <taxon>Bacteria</taxon>
        <taxon>Pseudomonadati</taxon>
        <taxon>Bacteroidota</taxon>
        <taxon>Saprospiria</taxon>
        <taxon>Saprospirales</taxon>
        <taxon>Saprospiraceae</taxon>
        <taxon>Aureispira</taxon>
        <taxon>environmental samples</taxon>
    </lineage>
</organism>
<feature type="binding site" evidence="17">
    <location>
        <position position="444"/>
    </location>
    <ligand>
        <name>(6S)-NADPHX</name>
        <dbReference type="ChEBI" id="CHEBI:64076"/>
    </ligand>
</feature>
<dbReference type="GO" id="GO:0046872">
    <property type="term" value="F:metal ion binding"/>
    <property type="evidence" value="ECO:0007669"/>
    <property type="project" value="UniProtKB-UniRule"/>
</dbReference>
<evidence type="ECO:0000256" key="6">
    <source>
        <dbReference type="ARBA" id="ARBA00022741"/>
    </source>
</evidence>
<name>A0A6S6TP19_9BACT</name>
<dbReference type="PROSITE" id="PS51385">
    <property type="entry name" value="YJEF_N"/>
    <property type="match status" value="1"/>
</dbReference>
<protein>
    <recommendedName>
        <fullName evidence="19">Bifunctional NAD(P)H-hydrate repair enzyme</fullName>
    </recommendedName>
    <alternativeName>
        <fullName evidence="19">Nicotinamide nucleotide repair protein</fullName>
    </alternativeName>
    <domain>
        <recommendedName>
            <fullName evidence="19">ADP-dependent (S)-NAD(P)H-hydrate dehydratase</fullName>
            <ecNumber evidence="19">4.2.1.136</ecNumber>
        </recommendedName>
        <alternativeName>
            <fullName evidence="19">ADP-dependent NAD(P)HX dehydratase</fullName>
        </alternativeName>
    </domain>
    <domain>
        <recommendedName>
            <fullName evidence="19">NAD(P)H-hydrate epimerase</fullName>
            <ecNumber evidence="19">5.1.99.6</ecNumber>
        </recommendedName>
    </domain>
</protein>
<keyword evidence="8 17" id="KW-0521">NADP</keyword>
<proteinExistence type="inferred from homology"/>
<keyword evidence="11 18" id="KW-0413">Isomerase</keyword>
<evidence type="ECO:0000256" key="4">
    <source>
        <dbReference type="ARBA" id="ARBA00009524"/>
    </source>
</evidence>
<dbReference type="GO" id="GO:0052855">
    <property type="term" value="F:ADP-dependent NAD(P)H-hydrate dehydratase activity"/>
    <property type="evidence" value="ECO:0007669"/>
    <property type="project" value="UniProtKB-UniRule"/>
</dbReference>
<dbReference type="InterPro" id="IPR000631">
    <property type="entry name" value="CARKD"/>
</dbReference>
<dbReference type="NCBIfam" id="TIGR00196">
    <property type="entry name" value="yjeF_cterm"/>
    <property type="match status" value="1"/>
</dbReference>
<feature type="binding site" evidence="18">
    <location>
        <position position="164"/>
    </location>
    <ligand>
        <name>(6S)-NADPHX</name>
        <dbReference type="ChEBI" id="CHEBI:64076"/>
    </ligand>
</feature>
<evidence type="ECO:0000256" key="14">
    <source>
        <dbReference type="ARBA" id="ARBA00025153"/>
    </source>
</evidence>
<comment type="similarity">
    <text evidence="4 19">In the C-terminal section; belongs to the NnrD/CARKD family.</text>
</comment>
<dbReference type="GO" id="GO:0052856">
    <property type="term" value="F:NAD(P)HX epimerase activity"/>
    <property type="evidence" value="ECO:0007669"/>
    <property type="project" value="UniProtKB-UniRule"/>
</dbReference>
<keyword evidence="6 17" id="KW-0547">Nucleotide-binding</keyword>
<feature type="binding site" evidence="17">
    <location>
        <position position="328"/>
    </location>
    <ligand>
        <name>(6S)-NADPHX</name>
        <dbReference type="ChEBI" id="CHEBI:64076"/>
    </ligand>
</feature>
<evidence type="ECO:0000256" key="1">
    <source>
        <dbReference type="ARBA" id="ARBA00000013"/>
    </source>
</evidence>
<comment type="catalytic activity">
    <reaction evidence="1 18 19">
        <text>(6R)-NADHX = (6S)-NADHX</text>
        <dbReference type="Rhea" id="RHEA:32215"/>
        <dbReference type="ChEBI" id="CHEBI:64074"/>
        <dbReference type="ChEBI" id="CHEBI:64075"/>
        <dbReference type="EC" id="5.1.99.6"/>
    </reaction>
</comment>
<feature type="domain" description="YjeF N-terminal" evidence="21">
    <location>
        <begin position="9"/>
        <end position="220"/>
    </location>
</feature>
<comment type="similarity">
    <text evidence="3 19">In the N-terminal section; belongs to the NnrE/AIBP family.</text>
</comment>
<keyword evidence="5 18" id="KW-0479">Metal-binding</keyword>
<evidence type="ECO:0000256" key="18">
    <source>
        <dbReference type="HAMAP-Rule" id="MF_01966"/>
    </source>
</evidence>
<evidence type="ECO:0000256" key="7">
    <source>
        <dbReference type="ARBA" id="ARBA00022840"/>
    </source>
</evidence>
<keyword evidence="12 17" id="KW-0456">Lyase</keyword>
<dbReference type="HAMAP" id="MF_01966">
    <property type="entry name" value="NADHX_epimerase"/>
    <property type="match status" value="1"/>
</dbReference>
<comment type="catalytic activity">
    <reaction evidence="15 17 19">
        <text>(6S)-NADHX + ADP = AMP + phosphate + NADH + H(+)</text>
        <dbReference type="Rhea" id="RHEA:32223"/>
        <dbReference type="ChEBI" id="CHEBI:15378"/>
        <dbReference type="ChEBI" id="CHEBI:43474"/>
        <dbReference type="ChEBI" id="CHEBI:57945"/>
        <dbReference type="ChEBI" id="CHEBI:64074"/>
        <dbReference type="ChEBI" id="CHEBI:456215"/>
        <dbReference type="ChEBI" id="CHEBI:456216"/>
        <dbReference type="EC" id="4.2.1.136"/>
    </reaction>
</comment>
<evidence type="ECO:0000256" key="10">
    <source>
        <dbReference type="ARBA" id="ARBA00023027"/>
    </source>
</evidence>
<dbReference type="SUPFAM" id="SSF64153">
    <property type="entry name" value="YjeF N-terminal domain-like"/>
    <property type="match status" value="1"/>
</dbReference>
<sequence length="506" mass="55905">MKILSTTQTREADAYTIEHEPILSIDLMERASRTFVDWFIEKFPKAQFEMVSVVCGKGNNGGDGLAIARLLEANGYDIAIFILNLTDKITEDFKTNLERVEQLQGLNKLAIKEVTSVEEMPVFGREEILIDAIMGSGLTRPVEGELAEILNYLNECENTVVAVDIPTGVFTDTPTVGVCIEADYTFAFEFPKLAFLFPENFRCVGDFVCRSINLDKRYLDAADSPYYYITPNMVKKIYKKRDKFAHKGVFGHTLLIMGSYGKMGAAILATRACLRAGVGLVTVHVPICGYEVMQNAVPEAMVSLDEDRFIFTKVYDLPKYSTIAIGCGLSTKNRTRNALCYMLKHMSSPTVLDADALNILGQSPDWFEYIPKNSILTPHPKEFERMFGKADDHFDRNKLQREKAQEYGVYIILKGANTCIATPEGDCYFNSTGNPGMGTAGSGDVLTGILAGLLAQEYNPLEACILGSYIHGLAGDIAAKIESEESLTAGDLVSYLGKAFLNLRAL</sequence>
<keyword evidence="9 18" id="KW-0630">Potassium</keyword>
<evidence type="ECO:0000256" key="12">
    <source>
        <dbReference type="ARBA" id="ARBA00023239"/>
    </source>
</evidence>
<dbReference type="InterPro" id="IPR030677">
    <property type="entry name" value="Nnr"/>
</dbReference>
<dbReference type="InterPro" id="IPR029056">
    <property type="entry name" value="Ribokinase-like"/>
</dbReference>
<feature type="binding site" evidence="18">
    <location>
        <position position="131"/>
    </location>
    <ligand>
        <name>K(+)</name>
        <dbReference type="ChEBI" id="CHEBI:29103"/>
    </ligand>
</feature>
<evidence type="ECO:0000256" key="3">
    <source>
        <dbReference type="ARBA" id="ARBA00006001"/>
    </source>
</evidence>
<comment type="similarity">
    <text evidence="17">Belongs to the NnrD/CARKD family.</text>
</comment>
<keyword evidence="10 17" id="KW-0520">NAD</keyword>
<feature type="binding site" evidence="18">
    <location>
        <begin position="59"/>
        <end position="63"/>
    </location>
    <ligand>
        <name>(6S)-NADPHX</name>
        <dbReference type="ChEBI" id="CHEBI:64076"/>
    </ligand>
</feature>
<dbReference type="Gene3D" id="3.40.1190.20">
    <property type="match status" value="1"/>
</dbReference>
<reference evidence="22" key="1">
    <citation type="submission" date="2020-01" db="EMBL/GenBank/DDBJ databases">
        <authorList>
            <person name="Meier V. D."/>
            <person name="Meier V D."/>
        </authorList>
    </citation>
    <scope>NUCLEOTIDE SEQUENCE</scope>
    <source>
        <strain evidence="22">HLG_WM_MAG_10</strain>
    </source>
</reference>
<comment type="function">
    <text evidence="14 19">Bifunctional enzyme that catalyzes the epimerization of the S- and R-forms of NAD(P)HX and the dehydration of the S-form of NAD(P)HX at the expense of ADP, which is converted to AMP. This allows the repair of both epimers of NAD(P)HX, a damaged form of NAD(P)H that is a result of enzymatic or heat-dependent hydration.</text>
</comment>
<feature type="domain" description="YjeF C-terminal" evidence="20">
    <location>
        <begin position="230"/>
        <end position="503"/>
    </location>
</feature>
<dbReference type="GO" id="GO:0110051">
    <property type="term" value="P:metabolite repair"/>
    <property type="evidence" value="ECO:0007669"/>
    <property type="project" value="TreeGrafter"/>
</dbReference>
<comment type="catalytic activity">
    <reaction evidence="2 18 19">
        <text>(6R)-NADPHX = (6S)-NADPHX</text>
        <dbReference type="Rhea" id="RHEA:32227"/>
        <dbReference type="ChEBI" id="CHEBI:64076"/>
        <dbReference type="ChEBI" id="CHEBI:64077"/>
        <dbReference type="EC" id="5.1.99.6"/>
    </reaction>
</comment>
<evidence type="ECO:0000256" key="8">
    <source>
        <dbReference type="ARBA" id="ARBA00022857"/>
    </source>
</evidence>
<feature type="binding site" evidence="17">
    <location>
        <position position="443"/>
    </location>
    <ligand>
        <name>AMP</name>
        <dbReference type="ChEBI" id="CHEBI:456215"/>
    </ligand>
</feature>
<comment type="caution">
    <text evidence="18">Lacks conserved residue(s) required for the propagation of feature annotation.</text>
</comment>
<dbReference type="InterPro" id="IPR036652">
    <property type="entry name" value="YjeF_N_dom_sf"/>
</dbReference>
<evidence type="ECO:0000256" key="16">
    <source>
        <dbReference type="ARBA" id="ARBA00049209"/>
    </source>
</evidence>